<dbReference type="Gene3D" id="3.40.50.1010">
    <property type="entry name" value="5'-nuclease"/>
    <property type="match status" value="1"/>
</dbReference>
<evidence type="ECO:0000313" key="2">
    <source>
        <dbReference type="EMBL" id="KKL82093.1"/>
    </source>
</evidence>
<feature type="domain" description="PIN" evidence="1">
    <location>
        <begin position="4"/>
        <end position="126"/>
    </location>
</feature>
<organism evidence="2">
    <name type="scientific">marine sediment metagenome</name>
    <dbReference type="NCBI Taxonomy" id="412755"/>
    <lineage>
        <taxon>unclassified sequences</taxon>
        <taxon>metagenomes</taxon>
        <taxon>ecological metagenomes</taxon>
    </lineage>
</organism>
<reference evidence="2" key="1">
    <citation type="journal article" date="2015" name="Nature">
        <title>Complex archaea that bridge the gap between prokaryotes and eukaryotes.</title>
        <authorList>
            <person name="Spang A."/>
            <person name="Saw J.H."/>
            <person name="Jorgensen S.L."/>
            <person name="Zaremba-Niedzwiedzka K."/>
            <person name="Martijn J."/>
            <person name="Lind A.E."/>
            <person name="van Eijk R."/>
            <person name="Schleper C."/>
            <person name="Guy L."/>
            <person name="Ettema T.J."/>
        </authorList>
    </citation>
    <scope>NUCLEOTIDE SEQUENCE</scope>
</reference>
<proteinExistence type="predicted"/>
<dbReference type="Pfam" id="PF01850">
    <property type="entry name" value="PIN"/>
    <property type="match status" value="1"/>
</dbReference>
<accession>A0A0F9F722</accession>
<dbReference type="AlphaFoldDB" id="A0A0F9F722"/>
<comment type="caution">
    <text evidence="2">The sequence shown here is derived from an EMBL/GenBank/DDBJ whole genome shotgun (WGS) entry which is preliminary data.</text>
</comment>
<dbReference type="InterPro" id="IPR029060">
    <property type="entry name" value="PIN-like_dom_sf"/>
</dbReference>
<dbReference type="InterPro" id="IPR002716">
    <property type="entry name" value="PIN_dom"/>
</dbReference>
<evidence type="ECO:0000259" key="1">
    <source>
        <dbReference type="Pfam" id="PF01850"/>
    </source>
</evidence>
<dbReference type="SUPFAM" id="SSF88723">
    <property type="entry name" value="PIN domain-like"/>
    <property type="match status" value="1"/>
</dbReference>
<protein>
    <recommendedName>
        <fullName evidence="1">PIN domain-containing protein</fullName>
    </recommendedName>
</protein>
<dbReference type="EMBL" id="LAZR01022367">
    <property type="protein sequence ID" value="KKL82093.1"/>
    <property type="molecule type" value="Genomic_DNA"/>
</dbReference>
<sequence>MKITIDTNIFINVKEEEDPFFEYSSKILDAIEDGQLIGVISIITIAELCVGYYNINKPKEKDEYLSKLYSQDNYIIVNLDRGLADQSAKIRSETNLRLPDSIIVAASLHEKVSFLISNDGKFNRVKNLIKISTSEEFCKNYLSSN</sequence>
<gene>
    <name evidence="2" type="ORF">LCGC14_1988190</name>
</gene>
<name>A0A0F9F722_9ZZZZ</name>